<gene>
    <name evidence="4" type="ORF">CBM2612_P0447</name>
    <name evidence="3" type="ORF">CBM2613_P50009</name>
</gene>
<dbReference type="EMBL" id="LT984809">
    <property type="protein sequence ID" value="SPD49102.1"/>
    <property type="molecule type" value="Genomic_DNA"/>
</dbReference>
<geneLocation type="plasmid" evidence="3">
    <name>CBM2613_p</name>
</geneLocation>
<keyword evidence="4" id="KW-0614">Plasmid</keyword>
<evidence type="ECO:0000313" key="5">
    <source>
        <dbReference type="Proteomes" id="UP000256952"/>
    </source>
</evidence>
<dbReference type="InterPro" id="IPR013128">
    <property type="entry name" value="Peptidase_C1A"/>
</dbReference>
<comment type="similarity">
    <text evidence="1">Belongs to the peptidase C1 family.</text>
</comment>
<evidence type="ECO:0000259" key="2">
    <source>
        <dbReference type="SMART" id="SM00645"/>
    </source>
</evidence>
<geneLocation type="plasmid" evidence="5">
    <name>cbm2613_p</name>
</geneLocation>
<evidence type="ECO:0000313" key="4">
    <source>
        <dbReference type="EMBL" id="SPD49102.1"/>
    </source>
</evidence>
<evidence type="ECO:0000313" key="3">
    <source>
        <dbReference type="EMBL" id="SOZ74548.1"/>
    </source>
</evidence>
<dbReference type="RefSeq" id="WP_116330163.1">
    <property type="nucleotide sequence ID" value="NZ_LT976979.1"/>
</dbReference>
<name>A0A375HBJ6_9BURK</name>
<dbReference type="Gene3D" id="3.90.70.10">
    <property type="entry name" value="Cysteine proteinases"/>
    <property type="match status" value="1"/>
</dbReference>
<dbReference type="GO" id="GO:0008234">
    <property type="term" value="F:cysteine-type peptidase activity"/>
    <property type="evidence" value="ECO:0007669"/>
    <property type="project" value="InterPro"/>
</dbReference>
<dbReference type="InterPro" id="IPR000668">
    <property type="entry name" value="Peptidase_C1A_C"/>
</dbReference>
<dbReference type="CDD" id="cd02619">
    <property type="entry name" value="Peptidase_C1"/>
    <property type="match status" value="1"/>
</dbReference>
<dbReference type="EMBL" id="LT976981">
    <property type="protein sequence ID" value="SOZ74548.1"/>
    <property type="molecule type" value="Genomic_DNA"/>
</dbReference>
<organism evidence="4">
    <name type="scientific">Cupriavidus taiwanensis</name>
    <dbReference type="NCBI Taxonomy" id="164546"/>
    <lineage>
        <taxon>Bacteria</taxon>
        <taxon>Pseudomonadati</taxon>
        <taxon>Pseudomonadota</taxon>
        <taxon>Betaproteobacteria</taxon>
        <taxon>Burkholderiales</taxon>
        <taxon>Burkholderiaceae</taxon>
        <taxon>Cupriavidus</taxon>
    </lineage>
</organism>
<proteinExistence type="inferred from homology"/>
<dbReference type="SMART" id="SM00645">
    <property type="entry name" value="Pept_C1"/>
    <property type="match status" value="1"/>
</dbReference>
<dbReference type="SUPFAM" id="SSF54001">
    <property type="entry name" value="Cysteine proteinases"/>
    <property type="match status" value="1"/>
</dbReference>
<geneLocation type="plasmid" evidence="4">
    <name>I</name>
</geneLocation>
<keyword evidence="4" id="KW-0378">Hydrolase</keyword>
<feature type="domain" description="Peptidase C1A papain C-terminal" evidence="2">
    <location>
        <begin position="41"/>
        <end position="274"/>
    </location>
</feature>
<dbReference type="PANTHER" id="PTHR12411">
    <property type="entry name" value="CYSTEINE PROTEASE FAMILY C1-RELATED"/>
    <property type="match status" value="1"/>
</dbReference>
<evidence type="ECO:0000256" key="1">
    <source>
        <dbReference type="ARBA" id="ARBA00008455"/>
    </source>
</evidence>
<keyword evidence="4" id="KW-0645">Protease</keyword>
<accession>A0A375HBJ6</accession>
<reference evidence="4 5" key="1">
    <citation type="submission" date="2018-01" db="EMBL/GenBank/DDBJ databases">
        <authorList>
            <person name="Gaut B.S."/>
            <person name="Morton B.R."/>
            <person name="Clegg M.T."/>
            <person name="Duvall M.R."/>
        </authorList>
    </citation>
    <scope>NUCLEOTIDE SEQUENCE</scope>
    <source>
        <strain evidence="4">Cupriavidus taiwanensis STM 8555</strain>
        <plasmid evidence="4">I</plasmid>
        <plasmid evidence="5">Plasmid cbm2613_p</plasmid>
    </source>
</reference>
<dbReference type="Proteomes" id="UP000256952">
    <property type="component" value="Plasmid CBM2613_p"/>
</dbReference>
<sequence>MALVNHFPPRNLILKESTESEFKKLGIGEATLGPLVAMPPLPQSFSIRSEMTAVEDQGSQGSCTSFCVAACLEHIYQRDLSEAQITHEAERAYGDCTEGLALIHAYQISRSPGSVDESRWTYDPAQTCWVNPPDLGGAARYRFNEIGYVYNRPRSNILAGIKNPASPPASPGLPISTAIQQQIFARRKVVSASVPVVWASWPWTGDITMPSPNLLAEFVQLMSPPNTAGWHCIAICGWDNSTGRFLFKNSWGPFWGNSGYGTIPYQYLELYSDVGMIGW</sequence>
<protein>
    <submittedName>
        <fullName evidence="4">Cysteine protease</fullName>
    </submittedName>
</protein>
<dbReference type="GO" id="GO:0006508">
    <property type="term" value="P:proteolysis"/>
    <property type="evidence" value="ECO:0007669"/>
    <property type="project" value="UniProtKB-KW"/>
</dbReference>
<dbReference type="Pfam" id="PF00112">
    <property type="entry name" value="Peptidase_C1"/>
    <property type="match status" value="1"/>
</dbReference>
<dbReference type="AlphaFoldDB" id="A0A375HBJ6"/>
<reference evidence="3" key="2">
    <citation type="submission" date="2018-01" db="EMBL/GenBank/DDBJ databases">
        <authorList>
            <person name="Clerissi C."/>
        </authorList>
    </citation>
    <scope>NUCLEOTIDE SEQUENCE</scope>
    <source>
        <strain evidence="3">Cupriavidus taiwanensis STM 8556</strain>
        <plasmid evidence="3">CBM2613_p</plasmid>
    </source>
</reference>
<dbReference type="InterPro" id="IPR038765">
    <property type="entry name" value="Papain-like_cys_pep_sf"/>
</dbReference>